<accession>A0AA38WS94</accession>
<dbReference type="PANTHER" id="PTHR35317:SF31">
    <property type="entry name" value="DUF4219 DOMAIN-CONTAINING PROTEIN"/>
    <property type="match status" value="1"/>
</dbReference>
<comment type="caution">
    <text evidence="3">The sequence shown here is derived from an EMBL/GenBank/DDBJ whole genome shotgun (WGS) entry which is preliminary data.</text>
</comment>
<dbReference type="PANTHER" id="PTHR35317">
    <property type="entry name" value="OS04G0629600 PROTEIN"/>
    <property type="match status" value="1"/>
</dbReference>
<dbReference type="AlphaFoldDB" id="A0AA38WS94"/>
<evidence type="ECO:0000313" key="3">
    <source>
        <dbReference type="EMBL" id="KAJ9560541.1"/>
    </source>
</evidence>
<dbReference type="Proteomes" id="UP001172457">
    <property type="component" value="Chromosome 2"/>
</dbReference>
<organism evidence="3 4">
    <name type="scientific">Centaurea solstitialis</name>
    <name type="common">yellow star-thistle</name>
    <dbReference type="NCBI Taxonomy" id="347529"/>
    <lineage>
        <taxon>Eukaryota</taxon>
        <taxon>Viridiplantae</taxon>
        <taxon>Streptophyta</taxon>
        <taxon>Embryophyta</taxon>
        <taxon>Tracheophyta</taxon>
        <taxon>Spermatophyta</taxon>
        <taxon>Magnoliopsida</taxon>
        <taxon>eudicotyledons</taxon>
        <taxon>Gunneridae</taxon>
        <taxon>Pentapetalae</taxon>
        <taxon>asterids</taxon>
        <taxon>campanulids</taxon>
        <taxon>Asterales</taxon>
        <taxon>Asteraceae</taxon>
        <taxon>Carduoideae</taxon>
        <taxon>Cardueae</taxon>
        <taxon>Centaureinae</taxon>
        <taxon>Centaurea</taxon>
    </lineage>
</organism>
<feature type="domain" description="Retrovirus-related Pol polyprotein from transposon TNT 1-94-like beta-barrel" evidence="2">
    <location>
        <begin position="506"/>
        <end position="533"/>
    </location>
</feature>
<evidence type="ECO:0000313" key="4">
    <source>
        <dbReference type="Proteomes" id="UP001172457"/>
    </source>
</evidence>
<name>A0AA38WS94_9ASTR</name>
<dbReference type="Pfam" id="PF22936">
    <property type="entry name" value="Pol_BBD"/>
    <property type="match status" value="1"/>
</dbReference>
<keyword evidence="4" id="KW-1185">Reference proteome</keyword>
<reference evidence="3" key="1">
    <citation type="submission" date="2023-03" db="EMBL/GenBank/DDBJ databases">
        <title>Chromosome-scale reference genome and RAD-based genetic map of yellow starthistle (Centaurea solstitialis) reveal putative structural variation and QTLs associated with invader traits.</title>
        <authorList>
            <person name="Reatini B."/>
            <person name="Cang F.A."/>
            <person name="Jiang Q."/>
            <person name="Mckibben M.T.W."/>
            <person name="Barker M.S."/>
            <person name="Rieseberg L.H."/>
            <person name="Dlugosch K.M."/>
        </authorList>
    </citation>
    <scope>NUCLEOTIDE SEQUENCE</scope>
    <source>
        <strain evidence="3">CAN-66</strain>
        <tissue evidence="3">Leaf</tissue>
    </source>
</reference>
<proteinExistence type="predicted"/>
<feature type="compositionally biased region" description="Acidic residues" evidence="1">
    <location>
        <begin position="449"/>
        <end position="461"/>
    </location>
</feature>
<gene>
    <name evidence="3" type="ORF">OSB04_005701</name>
</gene>
<evidence type="ECO:0000256" key="1">
    <source>
        <dbReference type="SAM" id="MobiDB-lite"/>
    </source>
</evidence>
<dbReference type="EMBL" id="JARYMX010000002">
    <property type="protein sequence ID" value="KAJ9560541.1"/>
    <property type="molecule type" value="Genomic_DNA"/>
</dbReference>
<sequence length="549" mass="61945">MIIKNKNKAICVVPDDLPDPPNPQLTEEQQDHQVVSERLETSFFFLTVHKRNIVSRSTLWRILLKTHIFESGSLAKPPRFNADNFPLWKSRMELFLSGSDPQIPYFLEHGPYVPTSIVPAVAATSTTPAAPERTFVKQVSNWTDEDKRLVNVDTKARSLIAMSLPDEVFHSISKLKTAKEIWDTLCIQYEGADALMESRKIHLIRQYEKFIATKGETLAQTHQRFNCLLIDLKTYGIVYSNSQVITKFMEALPEYRETYTMCQKMSKGIKTITLSELYGMMLNHEQTKSLKTNLIRDTKDAAKGTSLALISDAPQPSQPPVSTVTITEIDDSDSDLVSDNEIDFNESLALLSKHFKKFGRKGNFRKPKQLSLTNKPDTPSGDKAASTYFKCQDKGHFATECWYKKNQFVESSTPTYKDRKYQKLKSKYRMLKYQQKGKGLVAEGKGWDESSDESSDEEDTSEVTCLMAIAEETEPALMAQLEDIPGEKVTATSASTSDLHQEKGIWYLDSGCSKHMTGNKHVLVDFKEEAGPSVSSVVKEEVSLVVMVP</sequence>
<feature type="region of interest" description="Disordered" evidence="1">
    <location>
        <begin position="442"/>
        <end position="461"/>
    </location>
</feature>
<dbReference type="InterPro" id="IPR054722">
    <property type="entry name" value="PolX-like_BBD"/>
</dbReference>
<protein>
    <recommendedName>
        <fullName evidence="2">Retrovirus-related Pol polyprotein from transposon TNT 1-94-like beta-barrel domain-containing protein</fullName>
    </recommendedName>
</protein>
<dbReference type="Pfam" id="PF14223">
    <property type="entry name" value="Retrotran_gag_2"/>
    <property type="match status" value="1"/>
</dbReference>
<evidence type="ECO:0000259" key="2">
    <source>
        <dbReference type="Pfam" id="PF22936"/>
    </source>
</evidence>